<feature type="region of interest" description="Disordered" evidence="1">
    <location>
        <begin position="114"/>
        <end position="145"/>
    </location>
</feature>
<evidence type="ECO:0000256" key="2">
    <source>
        <dbReference type="SAM" id="SignalP"/>
    </source>
</evidence>
<evidence type="ECO:0008006" key="4">
    <source>
        <dbReference type="Google" id="ProtNLM"/>
    </source>
</evidence>
<proteinExistence type="predicted"/>
<reference evidence="3" key="1">
    <citation type="submission" date="2021-01" db="EMBL/GenBank/DDBJ databases">
        <authorList>
            <person name="Corre E."/>
            <person name="Pelletier E."/>
            <person name="Niang G."/>
            <person name="Scheremetjew M."/>
            <person name="Finn R."/>
            <person name="Kale V."/>
            <person name="Holt S."/>
            <person name="Cochrane G."/>
            <person name="Meng A."/>
            <person name="Brown T."/>
            <person name="Cohen L."/>
        </authorList>
    </citation>
    <scope>NUCLEOTIDE SEQUENCE</scope>
    <source>
        <strain evidence="3">CCMP 2712</strain>
    </source>
</reference>
<keyword evidence="2" id="KW-0732">Signal</keyword>
<feature type="chain" id="PRO_5031378725" description="Glycosyl transferase family 1 domain-containing protein" evidence="2">
    <location>
        <begin position="21"/>
        <end position="796"/>
    </location>
</feature>
<dbReference type="AlphaFoldDB" id="A0A7S4JC85"/>
<evidence type="ECO:0000313" key="3">
    <source>
        <dbReference type="EMBL" id="CAE2259027.1"/>
    </source>
</evidence>
<dbReference type="Gene3D" id="3.40.50.2000">
    <property type="entry name" value="Glycogen Phosphorylase B"/>
    <property type="match status" value="1"/>
</dbReference>
<feature type="signal peptide" evidence="2">
    <location>
        <begin position="1"/>
        <end position="20"/>
    </location>
</feature>
<gene>
    <name evidence="3" type="ORF">GTHE00462_LOCUS4550</name>
</gene>
<feature type="compositionally biased region" description="Basic and acidic residues" evidence="1">
    <location>
        <begin position="114"/>
        <end position="129"/>
    </location>
</feature>
<name>A0A7S4JC85_GUITH</name>
<accession>A0A7S4JC85</accession>
<evidence type="ECO:0000256" key="1">
    <source>
        <dbReference type="SAM" id="MobiDB-lite"/>
    </source>
</evidence>
<protein>
    <recommendedName>
        <fullName evidence="4">Glycosyl transferase family 1 domain-containing protein</fullName>
    </recommendedName>
</protein>
<dbReference type="EMBL" id="HBKN01005653">
    <property type="protein sequence ID" value="CAE2259027.1"/>
    <property type="molecule type" value="Transcribed_RNA"/>
</dbReference>
<dbReference type="SUPFAM" id="SSF53756">
    <property type="entry name" value="UDP-Glycosyltransferase/glycogen phosphorylase"/>
    <property type="match status" value="1"/>
</dbReference>
<organism evidence="3">
    <name type="scientific">Guillardia theta</name>
    <name type="common">Cryptophyte</name>
    <name type="synonym">Cryptomonas phi</name>
    <dbReference type="NCBI Taxonomy" id="55529"/>
    <lineage>
        <taxon>Eukaryota</taxon>
        <taxon>Cryptophyceae</taxon>
        <taxon>Pyrenomonadales</taxon>
        <taxon>Geminigeraceae</taxon>
        <taxon>Guillardia</taxon>
    </lineage>
</organism>
<sequence length="796" mass="90137">MRGLALVLGLLLLCFHGSLADDDIERIVLLKPRDSDTLPPGHPIVVEVQVSGLKPDSQYTAEMSVDEEDGLTVQLKGDGVYSETLQSLQGGQHLVTAFLFRSELYVSRAEHHFTVSEHDQTEPSSHREASQATESQVGESEASEGSQLSDLRLTISTISPCQVFTETLVVLGLEISRPPPPNFNFSFVVNGHVHLVQPANHTISISAMPDGIHHIFLHAAWIDSQRRLREVRGADIWFSVNTPFNYDTIYQVSTIPHMFPNPSLESELWKCLTHHQKTVVPRLWITLSQAKKYDEAMEYIRLALRSRATEPWFHLAHSCLLWLWHMQTSSCTLTSTCYEGVLEGFEVALDNGLQSVDAGGGINEMVGILDPTTENDNGIALKAALLRAEMRFNRKRFKTDLVRYPDSHPCRNDERPFKCVVIFARQYLEELSDHWGPTKMLKGMGGANEAVVFASRQLVAKGYKVVVYANPGPEDSGWEDEFGVEWHPFWAYDESNRPGVFVIWWHHQDAVDIGRNAWSRYMWFHYRQYTQRYTEDFMTTIDGAFAMSRYHADQMPDYAQQQTIVSANGIDASFFTDGPNYGKRFIYASHPFYGLKTLLKAWPEIHARVPNSTLEVYYGWTPGMLRHIERVGPEGHAFKKSIDEMLEYPGVLSKGMVGQKELTKALSECGFYLYPCEIAEISSISLMRAQAMGAIPITSRFLDSALNETAGLFDLGPPAREGLIGKNPEWLQQWIDVVVDAGNNAERYHGHRQRMKEWARKKFSWERVGRQWDHIFQHGVGEAGSVDIDVVAPLEV</sequence>
<feature type="compositionally biased region" description="Polar residues" evidence="1">
    <location>
        <begin position="130"/>
        <end position="145"/>
    </location>
</feature>